<organism evidence="3 4">
    <name type="scientific">Myxococcus llanfairpwllgwyngyllgogerychwyrndrobwllllantysiliogogogochensis</name>
    <dbReference type="NCBI Taxonomy" id="2590453"/>
    <lineage>
        <taxon>Bacteria</taxon>
        <taxon>Pseudomonadati</taxon>
        <taxon>Myxococcota</taxon>
        <taxon>Myxococcia</taxon>
        <taxon>Myxococcales</taxon>
        <taxon>Cystobacterineae</taxon>
        <taxon>Myxococcaceae</taxon>
        <taxon>Myxococcus</taxon>
    </lineage>
</organism>
<evidence type="ECO:0000313" key="3">
    <source>
        <dbReference type="EMBL" id="TQF11045.1"/>
    </source>
</evidence>
<dbReference type="AlphaFoldDB" id="A0A540WPV3"/>
<evidence type="ECO:0000313" key="4">
    <source>
        <dbReference type="Proteomes" id="UP000315369"/>
    </source>
</evidence>
<feature type="compositionally biased region" description="Low complexity" evidence="1">
    <location>
        <begin position="231"/>
        <end position="242"/>
    </location>
</feature>
<evidence type="ECO:0000256" key="2">
    <source>
        <dbReference type="SAM" id="SignalP"/>
    </source>
</evidence>
<gene>
    <name evidence="3" type="ORF">FJV41_36235</name>
</gene>
<feature type="signal peptide" evidence="2">
    <location>
        <begin position="1"/>
        <end position="22"/>
    </location>
</feature>
<keyword evidence="2" id="KW-0732">Signal</keyword>
<name>A0A540WPV3_9BACT</name>
<dbReference type="Pfam" id="PF13620">
    <property type="entry name" value="CarboxypepD_reg"/>
    <property type="match status" value="1"/>
</dbReference>
<dbReference type="RefSeq" id="WP_141647180.1">
    <property type="nucleotide sequence ID" value="NZ_VIFM01000213.1"/>
</dbReference>
<protein>
    <recommendedName>
        <fullName evidence="5">Carboxypeptidase regulatory-like domain-containing protein</fullName>
    </recommendedName>
</protein>
<dbReference type="Proteomes" id="UP000315369">
    <property type="component" value="Unassembled WGS sequence"/>
</dbReference>
<dbReference type="GO" id="GO:0030246">
    <property type="term" value="F:carbohydrate binding"/>
    <property type="evidence" value="ECO:0007669"/>
    <property type="project" value="InterPro"/>
</dbReference>
<dbReference type="InterPro" id="IPR013784">
    <property type="entry name" value="Carb-bd-like_fold"/>
</dbReference>
<comment type="caution">
    <text evidence="3">The sequence shown here is derived from an EMBL/GenBank/DDBJ whole genome shotgun (WGS) entry which is preliminary data.</text>
</comment>
<keyword evidence="4" id="KW-1185">Reference proteome</keyword>
<evidence type="ECO:0008006" key="5">
    <source>
        <dbReference type="Google" id="ProtNLM"/>
    </source>
</evidence>
<dbReference type="OrthoDB" id="9805121at2"/>
<feature type="chain" id="PRO_5022080960" description="Carboxypeptidase regulatory-like domain-containing protein" evidence="2">
    <location>
        <begin position="23"/>
        <end position="259"/>
    </location>
</feature>
<dbReference type="EMBL" id="VIFM01000213">
    <property type="protein sequence ID" value="TQF11045.1"/>
    <property type="molecule type" value="Genomic_DNA"/>
</dbReference>
<dbReference type="SUPFAM" id="SSF49452">
    <property type="entry name" value="Starch-binding domain-like"/>
    <property type="match status" value="1"/>
</dbReference>
<sequence length="259" mass="28212">MNAVIPRMLCGLLGLLASQALAQSSALVGTVVDARSLEPLAGVVVTVTSPTFLGEIAVLTDAQGTYRILELSPGMHTLVFQKEPYQPFMRDNVQLRPNRTRRVNVTLPLIPIDEPLEVIGKPPLIDAGARNTCVNMSEEFVKCTDVVRPVARDQGNDSRATKGRPDAEARPEPVKEEPPVIHAPPRYNFSPAMPGMSMTLRLHPIPSVEVPRSPRRGAPPSRTRLLRHAPPRTSASRATSSTKRPRATCARTASSRSLR</sequence>
<accession>A0A540WPV3</accession>
<dbReference type="Gene3D" id="2.60.40.1120">
    <property type="entry name" value="Carboxypeptidase-like, regulatory domain"/>
    <property type="match status" value="1"/>
</dbReference>
<evidence type="ECO:0000256" key="1">
    <source>
        <dbReference type="SAM" id="MobiDB-lite"/>
    </source>
</evidence>
<feature type="region of interest" description="Disordered" evidence="1">
    <location>
        <begin position="206"/>
        <end position="259"/>
    </location>
</feature>
<proteinExistence type="predicted"/>
<reference evidence="3 4" key="1">
    <citation type="submission" date="2019-06" db="EMBL/GenBank/DDBJ databases">
        <authorList>
            <person name="Livingstone P."/>
            <person name="Whitworth D."/>
        </authorList>
    </citation>
    <scope>NUCLEOTIDE SEQUENCE [LARGE SCALE GENOMIC DNA]</scope>
    <source>
        <strain evidence="3 4">AM401</strain>
    </source>
</reference>
<feature type="region of interest" description="Disordered" evidence="1">
    <location>
        <begin position="151"/>
        <end position="188"/>
    </location>
</feature>
<feature type="compositionally biased region" description="Basic and acidic residues" evidence="1">
    <location>
        <begin position="151"/>
        <end position="179"/>
    </location>
</feature>